<keyword evidence="3" id="KW-1185">Reference proteome</keyword>
<dbReference type="RefSeq" id="WP_231484483.1">
    <property type="nucleotide sequence ID" value="NZ_BAAAZO010000010.1"/>
</dbReference>
<evidence type="ECO:0008006" key="4">
    <source>
        <dbReference type="Google" id="ProtNLM"/>
    </source>
</evidence>
<evidence type="ECO:0000313" key="2">
    <source>
        <dbReference type="EMBL" id="GAA3628767.1"/>
    </source>
</evidence>
<feature type="transmembrane region" description="Helical" evidence="1">
    <location>
        <begin position="50"/>
        <end position="71"/>
    </location>
</feature>
<keyword evidence="1" id="KW-1133">Transmembrane helix</keyword>
<protein>
    <recommendedName>
        <fullName evidence="4">Cell envelope biogenesis protein OmpA</fullName>
    </recommendedName>
</protein>
<dbReference type="InterPro" id="IPR045713">
    <property type="entry name" value="DUF6069"/>
</dbReference>
<dbReference type="Proteomes" id="UP001501074">
    <property type="component" value="Unassembled WGS sequence"/>
</dbReference>
<name>A0ABP7ABL0_9ACTN</name>
<comment type="caution">
    <text evidence="2">The sequence shown here is derived from an EMBL/GenBank/DDBJ whole genome shotgun (WGS) entry which is preliminary data.</text>
</comment>
<dbReference type="Pfam" id="PF19545">
    <property type="entry name" value="DUF6069"/>
    <property type="match status" value="1"/>
</dbReference>
<evidence type="ECO:0000256" key="1">
    <source>
        <dbReference type="SAM" id="Phobius"/>
    </source>
</evidence>
<sequence length="133" mass="13496">MTVTTHDAPTTRALLVTGVIAAVVAAVATTAVAAIGHAAGISLDVSGEPIPLAGFASLTLGFSLIGLALAVGIRRFAARPRTVFVRTTVTLAVLSFVPDVFADAEVATRLLLMVTHAVAASIVIPSIARQLPD</sequence>
<evidence type="ECO:0000313" key="3">
    <source>
        <dbReference type="Proteomes" id="UP001501074"/>
    </source>
</evidence>
<gene>
    <name evidence="2" type="ORF">GCM10022223_52830</name>
</gene>
<feature type="transmembrane region" description="Helical" evidence="1">
    <location>
        <begin position="12"/>
        <end position="38"/>
    </location>
</feature>
<dbReference type="EMBL" id="BAAAZO010000010">
    <property type="protein sequence ID" value="GAA3628767.1"/>
    <property type="molecule type" value="Genomic_DNA"/>
</dbReference>
<organism evidence="2 3">
    <name type="scientific">Kineosporia mesophila</name>
    <dbReference type="NCBI Taxonomy" id="566012"/>
    <lineage>
        <taxon>Bacteria</taxon>
        <taxon>Bacillati</taxon>
        <taxon>Actinomycetota</taxon>
        <taxon>Actinomycetes</taxon>
        <taxon>Kineosporiales</taxon>
        <taxon>Kineosporiaceae</taxon>
        <taxon>Kineosporia</taxon>
    </lineage>
</organism>
<accession>A0ABP7ABL0</accession>
<proteinExistence type="predicted"/>
<keyword evidence="1" id="KW-0812">Transmembrane</keyword>
<reference evidence="3" key="1">
    <citation type="journal article" date="2019" name="Int. J. Syst. Evol. Microbiol.">
        <title>The Global Catalogue of Microorganisms (GCM) 10K type strain sequencing project: providing services to taxonomists for standard genome sequencing and annotation.</title>
        <authorList>
            <consortium name="The Broad Institute Genomics Platform"/>
            <consortium name="The Broad Institute Genome Sequencing Center for Infectious Disease"/>
            <person name="Wu L."/>
            <person name="Ma J."/>
        </authorList>
    </citation>
    <scope>NUCLEOTIDE SEQUENCE [LARGE SCALE GENOMIC DNA]</scope>
    <source>
        <strain evidence="3">JCM 16902</strain>
    </source>
</reference>
<keyword evidence="1" id="KW-0472">Membrane</keyword>